<evidence type="ECO:0000256" key="3">
    <source>
        <dbReference type="ARBA" id="ARBA00022989"/>
    </source>
</evidence>
<keyword evidence="6" id="KW-0472">Membrane</keyword>
<proteinExistence type="inferred from homology"/>
<evidence type="ECO:0008006" key="11">
    <source>
        <dbReference type="Google" id="ProtNLM"/>
    </source>
</evidence>
<evidence type="ECO:0000256" key="8">
    <source>
        <dbReference type="ARBA" id="ARBA00035112"/>
    </source>
</evidence>
<accession>A0A194W1N5</accession>
<sequence length="321" mass="37034">MSFLNLRWLRAFSRQPDRLNASENDELEPLEGKYHEAPDSPVGLGNSRPWVPVHKTTLITIVTANVLLFMLSTAMLWSDNTFKRTKCSEKAVSSYSPVFDRVKVKTSLTHFNYTFWPEDPPSIWQLPPSPEVDEAWHNIVESLSFPITGDEVRRLGYDPRTVWPFEKEDAGEDAYMAIVNFVHQAHCLNLFRMAAFPGYYGDMREKYKGQMFPWETHLLHCQNILMSEILCHADVGVTIFQKFKGFRGPDANFGQDKMCRNVEDILQWKWAHEIQPKGPFLEWPSTPIIESDPEFLLTPKGSHSCQTGYSETDGERHCLED</sequence>
<evidence type="ECO:0000256" key="6">
    <source>
        <dbReference type="ARBA" id="ARBA00023136"/>
    </source>
</evidence>
<evidence type="ECO:0000256" key="5">
    <source>
        <dbReference type="ARBA" id="ARBA00023026"/>
    </source>
</evidence>
<dbReference type="PANTHER" id="PTHR33365">
    <property type="entry name" value="YALI0B05434P"/>
    <property type="match status" value="1"/>
</dbReference>
<dbReference type="GO" id="GO:0016491">
    <property type="term" value="F:oxidoreductase activity"/>
    <property type="evidence" value="ECO:0007669"/>
    <property type="project" value="UniProtKB-KW"/>
</dbReference>
<keyword evidence="4" id="KW-0560">Oxidoreductase</keyword>
<keyword evidence="10" id="KW-1185">Reference proteome</keyword>
<keyword evidence="3" id="KW-1133">Transmembrane helix</keyword>
<name>A0A194W1N5_CYTMA</name>
<dbReference type="GO" id="GO:0043386">
    <property type="term" value="P:mycotoxin biosynthetic process"/>
    <property type="evidence" value="ECO:0007669"/>
    <property type="project" value="InterPro"/>
</dbReference>
<dbReference type="EMBL" id="CM003103">
    <property type="protein sequence ID" value="KUI70374.1"/>
    <property type="molecule type" value="Genomic_DNA"/>
</dbReference>
<dbReference type="InterPro" id="IPR021765">
    <property type="entry name" value="UstYa-like"/>
</dbReference>
<keyword evidence="2" id="KW-0812">Transmembrane</keyword>
<organism evidence="9 10">
    <name type="scientific">Cytospora mali</name>
    <name type="common">Apple Valsa canker fungus</name>
    <name type="synonym">Valsa mali</name>
    <dbReference type="NCBI Taxonomy" id="578113"/>
    <lineage>
        <taxon>Eukaryota</taxon>
        <taxon>Fungi</taxon>
        <taxon>Dikarya</taxon>
        <taxon>Ascomycota</taxon>
        <taxon>Pezizomycotina</taxon>
        <taxon>Sordariomycetes</taxon>
        <taxon>Sordariomycetidae</taxon>
        <taxon>Diaporthales</taxon>
        <taxon>Cytosporaceae</taxon>
        <taxon>Cytospora</taxon>
    </lineage>
</organism>
<dbReference type="OrthoDB" id="3687641at2759"/>
<dbReference type="GO" id="GO:0016020">
    <property type="term" value="C:membrane"/>
    <property type="evidence" value="ECO:0007669"/>
    <property type="project" value="UniProtKB-SubCell"/>
</dbReference>
<evidence type="ECO:0000313" key="9">
    <source>
        <dbReference type="EMBL" id="KUI70374.1"/>
    </source>
</evidence>
<reference evidence="9" key="1">
    <citation type="submission" date="2014-12" db="EMBL/GenBank/DDBJ databases">
        <title>Genome Sequence of Valsa Canker Pathogens Uncovers a Specific Adaption of Colonization on Woody Bark.</title>
        <authorList>
            <person name="Yin Z."/>
            <person name="Liu H."/>
            <person name="Gao X."/>
            <person name="Li Z."/>
            <person name="Song N."/>
            <person name="Ke X."/>
            <person name="Dai Q."/>
            <person name="Wu Y."/>
            <person name="Sun Y."/>
            <person name="Xu J.-R."/>
            <person name="Kang Z.K."/>
            <person name="Wang L."/>
            <person name="Huang L."/>
        </authorList>
    </citation>
    <scope>NUCLEOTIDE SEQUENCE [LARGE SCALE GENOMIC DNA]</scope>
    <source>
        <strain evidence="9">03-8</strain>
    </source>
</reference>
<dbReference type="AlphaFoldDB" id="A0A194W1N5"/>
<dbReference type="PANTHER" id="PTHR33365:SF14">
    <property type="entry name" value="TAT PATHWAY SIGNAL SEQUENCE"/>
    <property type="match status" value="1"/>
</dbReference>
<dbReference type="Proteomes" id="UP000078559">
    <property type="component" value="Chromosome 6"/>
</dbReference>
<dbReference type="Pfam" id="PF11807">
    <property type="entry name" value="UstYa"/>
    <property type="match status" value="1"/>
</dbReference>
<evidence type="ECO:0000256" key="7">
    <source>
        <dbReference type="ARBA" id="ARBA00023180"/>
    </source>
</evidence>
<keyword evidence="5" id="KW-0843">Virulence</keyword>
<protein>
    <recommendedName>
        <fullName evidence="11">Cyclochlorotine biosynthesis protein O</fullName>
    </recommendedName>
</protein>
<evidence type="ECO:0000256" key="2">
    <source>
        <dbReference type="ARBA" id="ARBA00022692"/>
    </source>
</evidence>
<evidence type="ECO:0000313" key="10">
    <source>
        <dbReference type="Proteomes" id="UP000078559"/>
    </source>
</evidence>
<evidence type="ECO:0000256" key="1">
    <source>
        <dbReference type="ARBA" id="ARBA00004167"/>
    </source>
</evidence>
<gene>
    <name evidence="9" type="ORF">VM1G_06404</name>
</gene>
<comment type="subcellular location">
    <subcellularLocation>
        <location evidence="1">Membrane</location>
        <topology evidence="1">Single-pass membrane protein</topology>
    </subcellularLocation>
</comment>
<keyword evidence="7" id="KW-0325">Glycoprotein</keyword>
<evidence type="ECO:0000256" key="4">
    <source>
        <dbReference type="ARBA" id="ARBA00023002"/>
    </source>
</evidence>
<comment type="similarity">
    <text evidence="8">Belongs to the ustYa family.</text>
</comment>